<keyword evidence="3" id="KW-1185">Reference proteome</keyword>
<evidence type="ECO:0000313" key="2">
    <source>
        <dbReference type="EMBL" id="MEU3780827.1"/>
    </source>
</evidence>
<dbReference type="EMBL" id="JBEZVE010000004">
    <property type="protein sequence ID" value="MEU3780827.1"/>
    <property type="molecule type" value="Genomic_DNA"/>
</dbReference>
<accession>A0ABV2ZE42</accession>
<feature type="region of interest" description="Disordered" evidence="1">
    <location>
        <begin position="283"/>
        <end position="368"/>
    </location>
</feature>
<reference evidence="2 3" key="1">
    <citation type="submission" date="2024-06" db="EMBL/GenBank/DDBJ databases">
        <title>The Natural Products Discovery Center: Release of the First 8490 Sequenced Strains for Exploring Actinobacteria Biosynthetic Diversity.</title>
        <authorList>
            <person name="Kalkreuter E."/>
            <person name="Kautsar S.A."/>
            <person name="Yang D."/>
            <person name="Bader C.D."/>
            <person name="Teijaro C.N."/>
            <person name="Fluegel L."/>
            <person name="Davis C.M."/>
            <person name="Simpson J.R."/>
            <person name="Lauterbach L."/>
            <person name="Steele A.D."/>
            <person name="Gui C."/>
            <person name="Meng S."/>
            <person name="Li G."/>
            <person name="Viehrig K."/>
            <person name="Ye F."/>
            <person name="Su P."/>
            <person name="Kiefer A.F."/>
            <person name="Nichols A."/>
            <person name="Cepeda A.J."/>
            <person name="Yan W."/>
            <person name="Fan B."/>
            <person name="Jiang Y."/>
            <person name="Adhikari A."/>
            <person name="Zheng C.-J."/>
            <person name="Schuster L."/>
            <person name="Cowan T.M."/>
            <person name="Smanski M.J."/>
            <person name="Chevrette M.G."/>
            <person name="De Carvalho L.P.S."/>
            <person name="Shen B."/>
        </authorList>
    </citation>
    <scope>NUCLEOTIDE SEQUENCE [LARGE SCALE GENOMIC DNA]</scope>
    <source>
        <strain evidence="2 3">NPDC033843</strain>
    </source>
</reference>
<protein>
    <recommendedName>
        <fullName evidence="4">SPFH domain/Band 7 family protein</fullName>
    </recommendedName>
</protein>
<comment type="caution">
    <text evidence="2">The sequence shown here is derived from an EMBL/GenBank/DDBJ whole genome shotgun (WGS) entry which is preliminary data.</text>
</comment>
<evidence type="ECO:0000256" key="1">
    <source>
        <dbReference type="SAM" id="MobiDB-lite"/>
    </source>
</evidence>
<proteinExistence type="predicted"/>
<organism evidence="2 3">
    <name type="scientific">Streptomyces sp. 900129855</name>
    <dbReference type="NCBI Taxonomy" id="3155129"/>
    <lineage>
        <taxon>Bacteria</taxon>
        <taxon>Bacillati</taxon>
        <taxon>Actinomycetota</taxon>
        <taxon>Actinomycetes</taxon>
        <taxon>Kitasatosporales</taxon>
        <taxon>Streptomycetaceae</taxon>
        <taxon>Streptomyces</taxon>
    </lineage>
</organism>
<gene>
    <name evidence="2" type="ORF">AB0E89_09585</name>
</gene>
<evidence type="ECO:0000313" key="3">
    <source>
        <dbReference type="Proteomes" id="UP001550739"/>
    </source>
</evidence>
<dbReference type="RefSeq" id="WP_334583392.1">
    <property type="nucleotide sequence ID" value="NZ_JBEZVE010000004.1"/>
</dbReference>
<sequence>MTDNGQPGTDGLPDIIAGPYLRARVLQGSGRFQQTSAEIASVVYYDGGGCSLMTSQGTRILAPRRYWARPVSVCEIARGRHTTVFTVDLPAADGATFFRTKVTLRWEVTDYQRVAEVRLASVERDLGPEIVSRLRQVSGRFAVEDAQRANQAILAETEAERWAGLGADVGLRTQLFVEVDTDDMRKSQVAEARRQAAQHQAVTERLADFYQVTTSSAEGRLAYLMAMGNREEVADVIAMMREDEAQGRRETQEFFLRMLDQGRITSPELEGFLRTRVLASLTPGGHPPPAVPGPFVPPPRELTAPPPAPRARPEPQDTPPWPDPDREADHRPAPDGGTRRRRRDDDYWNTTPGSPGAPGAPGSPGPQG</sequence>
<evidence type="ECO:0008006" key="4">
    <source>
        <dbReference type="Google" id="ProtNLM"/>
    </source>
</evidence>
<name>A0ABV2ZE42_9ACTN</name>
<feature type="compositionally biased region" description="Pro residues" evidence="1">
    <location>
        <begin position="285"/>
        <end position="322"/>
    </location>
</feature>
<dbReference type="Proteomes" id="UP001550739">
    <property type="component" value="Unassembled WGS sequence"/>
</dbReference>
<feature type="compositionally biased region" description="Basic and acidic residues" evidence="1">
    <location>
        <begin position="323"/>
        <end position="333"/>
    </location>
</feature>